<protein>
    <submittedName>
        <fullName evidence="2">Uncharacterized protein</fullName>
    </submittedName>
</protein>
<dbReference type="Proteomes" id="UP000828251">
    <property type="component" value="Unassembled WGS sequence"/>
</dbReference>
<feature type="compositionally biased region" description="Acidic residues" evidence="1">
    <location>
        <begin position="28"/>
        <end position="42"/>
    </location>
</feature>
<feature type="non-terminal residue" evidence="2">
    <location>
        <position position="1"/>
    </location>
</feature>
<evidence type="ECO:0000313" key="2">
    <source>
        <dbReference type="EMBL" id="KAH1129597.1"/>
    </source>
</evidence>
<accession>A0A9D3WGS4</accession>
<evidence type="ECO:0000313" key="3">
    <source>
        <dbReference type="Proteomes" id="UP000828251"/>
    </source>
</evidence>
<keyword evidence="3" id="KW-1185">Reference proteome</keyword>
<organism evidence="2 3">
    <name type="scientific">Gossypium stocksii</name>
    <dbReference type="NCBI Taxonomy" id="47602"/>
    <lineage>
        <taxon>Eukaryota</taxon>
        <taxon>Viridiplantae</taxon>
        <taxon>Streptophyta</taxon>
        <taxon>Embryophyta</taxon>
        <taxon>Tracheophyta</taxon>
        <taxon>Spermatophyta</taxon>
        <taxon>Magnoliopsida</taxon>
        <taxon>eudicotyledons</taxon>
        <taxon>Gunneridae</taxon>
        <taxon>Pentapetalae</taxon>
        <taxon>rosids</taxon>
        <taxon>malvids</taxon>
        <taxon>Malvales</taxon>
        <taxon>Malvaceae</taxon>
        <taxon>Malvoideae</taxon>
        <taxon>Gossypium</taxon>
    </lineage>
</organism>
<feature type="region of interest" description="Disordered" evidence="1">
    <location>
        <begin position="19"/>
        <end position="56"/>
    </location>
</feature>
<proteinExistence type="predicted"/>
<gene>
    <name evidence="2" type="ORF">J1N35_000975</name>
</gene>
<sequence>RNDADFTEYENINKAYENIINSKNMHDEESDDDDDDDDDDGGESNNSSGFEMELIR</sequence>
<reference evidence="2 3" key="1">
    <citation type="journal article" date="2021" name="Plant Biotechnol. J.">
        <title>Multi-omics assisted identification of the key and species-specific regulatory components of drought-tolerant mechanisms in Gossypium stocksii.</title>
        <authorList>
            <person name="Yu D."/>
            <person name="Ke L."/>
            <person name="Zhang D."/>
            <person name="Wu Y."/>
            <person name="Sun Y."/>
            <person name="Mei J."/>
            <person name="Sun J."/>
            <person name="Sun Y."/>
        </authorList>
    </citation>
    <scope>NUCLEOTIDE SEQUENCE [LARGE SCALE GENOMIC DNA]</scope>
    <source>
        <strain evidence="3">cv. E1</strain>
        <tissue evidence="2">Leaf</tissue>
    </source>
</reference>
<evidence type="ECO:0000256" key="1">
    <source>
        <dbReference type="SAM" id="MobiDB-lite"/>
    </source>
</evidence>
<feature type="non-terminal residue" evidence="2">
    <location>
        <position position="56"/>
    </location>
</feature>
<dbReference type="AlphaFoldDB" id="A0A9D3WGS4"/>
<name>A0A9D3WGS4_9ROSI</name>
<comment type="caution">
    <text evidence="2">The sequence shown here is derived from an EMBL/GenBank/DDBJ whole genome shotgun (WGS) entry which is preliminary data.</text>
</comment>
<dbReference type="EMBL" id="JAIQCV010000001">
    <property type="protein sequence ID" value="KAH1129597.1"/>
    <property type="molecule type" value="Genomic_DNA"/>
</dbReference>